<name>A0A9P4XX04_CRYP1</name>
<dbReference type="RefSeq" id="XP_040773430.1">
    <property type="nucleotide sequence ID" value="XM_040920783.1"/>
</dbReference>
<keyword evidence="3" id="KW-1185">Reference proteome</keyword>
<comment type="caution">
    <text evidence="2">The sequence shown here is derived from an EMBL/GenBank/DDBJ whole genome shotgun (WGS) entry which is preliminary data.</text>
</comment>
<feature type="compositionally biased region" description="Basic and acidic residues" evidence="1">
    <location>
        <begin position="22"/>
        <end position="36"/>
    </location>
</feature>
<protein>
    <submittedName>
        <fullName evidence="2">Uncharacterized protein</fullName>
    </submittedName>
</protein>
<evidence type="ECO:0000256" key="1">
    <source>
        <dbReference type="SAM" id="MobiDB-lite"/>
    </source>
</evidence>
<feature type="region of interest" description="Disordered" evidence="1">
    <location>
        <begin position="180"/>
        <end position="250"/>
    </location>
</feature>
<organism evidence="2 3">
    <name type="scientific">Cryphonectria parasitica (strain ATCC 38755 / EP155)</name>
    <dbReference type="NCBI Taxonomy" id="660469"/>
    <lineage>
        <taxon>Eukaryota</taxon>
        <taxon>Fungi</taxon>
        <taxon>Dikarya</taxon>
        <taxon>Ascomycota</taxon>
        <taxon>Pezizomycotina</taxon>
        <taxon>Sordariomycetes</taxon>
        <taxon>Sordariomycetidae</taxon>
        <taxon>Diaporthales</taxon>
        <taxon>Cryphonectriaceae</taxon>
        <taxon>Cryphonectria-Endothia species complex</taxon>
        <taxon>Cryphonectria</taxon>
    </lineage>
</organism>
<proteinExistence type="predicted"/>
<dbReference type="OrthoDB" id="4156126at2759"/>
<reference evidence="2" key="1">
    <citation type="journal article" date="2020" name="Phytopathology">
        <title>Genome sequence of the chestnut blight fungus Cryphonectria parasitica EP155: A fundamental resource for an archetypical invasive plant pathogen.</title>
        <authorList>
            <person name="Crouch J.A."/>
            <person name="Dawe A."/>
            <person name="Aerts A."/>
            <person name="Barry K."/>
            <person name="Churchill A.C.L."/>
            <person name="Grimwood J."/>
            <person name="Hillman B."/>
            <person name="Milgroom M.G."/>
            <person name="Pangilinan J."/>
            <person name="Smith M."/>
            <person name="Salamov A."/>
            <person name="Schmutz J."/>
            <person name="Yadav J."/>
            <person name="Grigoriev I.V."/>
            <person name="Nuss D."/>
        </authorList>
    </citation>
    <scope>NUCLEOTIDE SEQUENCE</scope>
    <source>
        <strain evidence="2">EP155</strain>
    </source>
</reference>
<evidence type="ECO:0000313" key="3">
    <source>
        <dbReference type="Proteomes" id="UP000803844"/>
    </source>
</evidence>
<dbReference type="AlphaFoldDB" id="A0A9P4XX04"/>
<gene>
    <name evidence="2" type="ORF">M406DRAFT_332832</name>
</gene>
<accession>A0A9P4XX04</accession>
<dbReference type="Proteomes" id="UP000803844">
    <property type="component" value="Unassembled WGS sequence"/>
</dbReference>
<evidence type="ECO:0000313" key="2">
    <source>
        <dbReference type="EMBL" id="KAF3762451.1"/>
    </source>
</evidence>
<feature type="compositionally biased region" description="Basic and acidic residues" evidence="1">
    <location>
        <begin position="44"/>
        <end position="56"/>
    </location>
</feature>
<dbReference type="GeneID" id="63837912"/>
<sequence>MDRNDVRVARRSASHGNLNRSFDARGRARSDVDHHQPSPRSLRSTREHHFLDDDHRKDHPKYLYYNMLRKTTETGNIELCSLSAGKNRPLRARASLGDLRRPSPRVIPSCAGPGQEERIRPASPALTENGLVDYTRMVEIARTPQRTTHHPHAMLFPYKTTRDIPAPLAVKYDVNQSTRSFTDDPRSILRMPKARPPMPTQLHPWGLRPRHRLGSGSSGHSQRTSSLTSTNGGYGPPRTCTPKLPPAPRREPLFYDYSENFEDVAAEPPSDYQIASDSRCMSDTVSTGLAKCRRDFSSETADDDAKRAIEFLQQATMVESRDGSNASGSSKDLSGSLLMNKTEDTATQPPSGETADEALASSPVLPTPYPTAETSYFSASSSVDCRDEYRGIRPGDTACAVGPVAMSLTSEMSTVESPLCPETPDFDIGMPMTKPEICAGEDRIVGESEDGAKDEATSAKCSREWMGLSESVTTVVPRPELSSTTSVAFARQGSTGRRDSRLFSLGSGLVDLASFVKYMDKRMQTPQSDEPDQVELSMLPSSKSVPGGLNPVQRENGFSAPPRTSSLCRQGLEYAKMKANNPLSTDELDQYQVVSTRSGPTLVPQPISPVKMLRIATFARARTRSGVAFGSDIGTATV</sequence>
<feature type="region of interest" description="Disordered" evidence="1">
    <location>
        <begin position="342"/>
        <end position="377"/>
    </location>
</feature>
<feature type="region of interest" description="Disordered" evidence="1">
    <location>
        <begin position="1"/>
        <end position="56"/>
    </location>
</feature>
<feature type="compositionally biased region" description="Low complexity" evidence="1">
    <location>
        <begin position="214"/>
        <end position="229"/>
    </location>
</feature>
<dbReference type="EMBL" id="MU032350">
    <property type="protein sequence ID" value="KAF3762451.1"/>
    <property type="molecule type" value="Genomic_DNA"/>
</dbReference>